<accession>A0AAU9K279</accession>
<comment type="caution">
    <text evidence="2">The sequence shown here is derived from an EMBL/GenBank/DDBJ whole genome shotgun (WGS) entry which is preliminary data.</text>
</comment>
<dbReference type="Proteomes" id="UP001162131">
    <property type="component" value="Unassembled WGS sequence"/>
</dbReference>
<evidence type="ECO:0000313" key="2">
    <source>
        <dbReference type="EMBL" id="CAG9332017.1"/>
    </source>
</evidence>
<keyword evidence="3" id="KW-1185">Reference proteome</keyword>
<evidence type="ECO:0008006" key="4">
    <source>
        <dbReference type="Google" id="ProtNLM"/>
    </source>
</evidence>
<evidence type="ECO:0000313" key="3">
    <source>
        <dbReference type="Proteomes" id="UP001162131"/>
    </source>
</evidence>
<keyword evidence="1" id="KW-0812">Transmembrane</keyword>
<evidence type="ECO:0000256" key="1">
    <source>
        <dbReference type="SAM" id="Phobius"/>
    </source>
</evidence>
<feature type="transmembrane region" description="Helical" evidence="1">
    <location>
        <begin position="39"/>
        <end position="57"/>
    </location>
</feature>
<dbReference type="EMBL" id="CAJZBQ010000053">
    <property type="protein sequence ID" value="CAG9332017.1"/>
    <property type="molecule type" value="Genomic_DNA"/>
</dbReference>
<keyword evidence="1" id="KW-0472">Membrane</keyword>
<gene>
    <name evidence="2" type="ORF">BSTOLATCC_MIC54071</name>
</gene>
<proteinExistence type="predicted"/>
<protein>
    <recommendedName>
        <fullName evidence="4">Ribosomal protein L20</fullName>
    </recommendedName>
</protein>
<reference evidence="2" key="1">
    <citation type="submission" date="2021-09" db="EMBL/GenBank/DDBJ databases">
        <authorList>
            <consortium name="AG Swart"/>
            <person name="Singh M."/>
            <person name="Singh A."/>
            <person name="Seah K."/>
            <person name="Emmerich C."/>
        </authorList>
    </citation>
    <scope>NUCLEOTIDE SEQUENCE</scope>
    <source>
        <strain evidence="2">ATCC30299</strain>
    </source>
</reference>
<sequence>MKKDGEARQHKNWYIYWLKIKAQSNRSYVLYCREWKSHLFLRLLLIWNMLILRHAYIGNIQLKVFISKKLANAQHLQIFQFFENRNGIHFVKESEP</sequence>
<name>A0AAU9K279_9CILI</name>
<organism evidence="2 3">
    <name type="scientific">Blepharisma stoltei</name>
    <dbReference type="NCBI Taxonomy" id="1481888"/>
    <lineage>
        <taxon>Eukaryota</taxon>
        <taxon>Sar</taxon>
        <taxon>Alveolata</taxon>
        <taxon>Ciliophora</taxon>
        <taxon>Postciliodesmatophora</taxon>
        <taxon>Heterotrichea</taxon>
        <taxon>Heterotrichida</taxon>
        <taxon>Blepharismidae</taxon>
        <taxon>Blepharisma</taxon>
    </lineage>
</organism>
<dbReference type="AlphaFoldDB" id="A0AAU9K279"/>
<keyword evidence="1" id="KW-1133">Transmembrane helix</keyword>